<dbReference type="AlphaFoldDB" id="A0A3Q0JEE1"/>
<organism evidence="1 2">
    <name type="scientific">Diaphorina citri</name>
    <name type="common">Asian citrus psyllid</name>
    <dbReference type="NCBI Taxonomy" id="121845"/>
    <lineage>
        <taxon>Eukaryota</taxon>
        <taxon>Metazoa</taxon>
        <taxon>Ecdysozoa</taxon>
        <taxon>Arthropoda</taxon>
        <taxon>Hexapoda</taxon>
        <taxon>Insecta</taxon>
        <taxon>Pterygota</taxon>
        <taxon>Neoptera</taxon>
        <taxon>Paraneoptera</taxon>
        <taxon>Hemiptera</taxon>
        <taxon>Sternorrhyncha</taxon>
        <taxon>Psylloidea</taxon>
        <taxon>Psyllidae</taxon>
        <taxon>Diaphorininae</taxon>
        <taxon>Diaphorina</taxon>
    </lineage>
</organism>
<gene>
    <name evidence="2" type="primary">LOC113470841</name>
</gene>
<dbReference type="KEGG" id="dci:113470841"/>
<proteinExistence type="predicted"/>
<reference evidence="2" key="1">
    <citation type="submission" date="2025-08" db="UniProtKB">
        <authorList>
            <consortium name="RefSeq"/>
        </authorList>
    </citation>
    <scope>IDENTIFICATION</scope>
</reference>
<dbReference type="Proteomes" id="UP000079169">
    <property type="component" value="Unplaced"/>
</dbReference>
<accession>A0A3Q0JEE1</accession>
<dbReference type="GeneID" id="113470841"/>
<evidence type="ECO:0000313" key="1">
    <source>
        <dbReference type="Proteomes" id="UP000079169"/>
    </source>
</evidence>
<protein>
    <submittedName>
        <fullName evidence="2">Uncharacterized protein LOC113470841</fullName>
    </submittedName>
</protein>
<evidence type="ECO:0000313" key="2">
    <source>
        <dbReference type="RefSeq" id="XP_026685373.1"/>
    </source>
</evidence>
<sequence>MNNNPRQLKLYNWNLEFSRDSSEPSLISFLELLHLKMDACNVTESEILPCISELLTGTTLAWYLAHRRAIESFDDLIYKMENAFLPPEYQTQLLREACASRRQRVD</sequence>
<keyword evidence="1" id="KW-1185">Reference proteome</keyword>
<name>A0A3Q0JEE1_DIACI</name>
<dbReference type="PaxDb" id="121845-A0A3Q0JEE1"/>
<dbReference type="RefSeq" id="XP_026685373.1">
    <property type="nucleotide sequence ID" value="XM_026829572.1"/>
</dbReference>